<reference evidence="2 3" key="1">
    <citation type="submission" date="2024-02" db="EMBL/GenBank/DDBJ databases">
        <title>Rhodopirellula caenicola NBRC 110016.</title>
        <authorList>
            <person name="Ichikawa N."/>
            <person name="Katano-Makiyama Y."/>
            <person name="Hidaka K."/>
        </authorList>
    </citation>
    <scope>NUCLEOTIDE SEQUENCE [LARGE SCALE GENOMIC DNA]</scope>
    <source>
        <strain evidence="2 3">NBRC 110016</strain>
    </source>
</reference>
<name>A0ABP9VRY9_9BACT</name>
<proteinExistence type="predicted"/>
<keyword evidence="3" id="KW-1185">Reference proteome</keyword>
<dbReference type="InterPro" id="IPR047216">
    <property type="entry name" value="Endonuclease_DUF559_bact"/>
</dbReference>
<organism evidence="2 3">
    <name type="scientific">Novipirellula caenicola</name>
    <dbReference type="NCBI Taxonomy" id="1536901"/>
    <lineage>
        <taxon>Bacteria</taxon>
        <taxon>Pseudomonadati</taxon>
        <taxon>Planctomycetota</taxon>
        <taxon>Planctomycetia</taxon>
        <taxon>Pirellulales</taxon>
        <taxon>Pirellulaceae</taxon>
        <taxon>Novipirellula</taxon>
    </lineage>
</organism>
<dbReference type="PANTHER" id="PTHR38590:SF1">
    <property type="entry name" value="BLL0828 PROTEIN"/>
    <property type="match status" value="1"/>
</dbReference>
<protein>
    <submittedName>
        <fullName evidence="2">Uncharacterized protein HI_1162</fullName>
    </submittedName>
</protein>
<dbReference type="EMBL" id="BAABRO010000002">
    <property type="protein sequence ID" value="GAA5506243.1"/>
    <property type="molecule type" value="Genomic_DNA"/>
</dbReference>
<gene>
    <name evidence="2" type="ORF">Rcae01_01695</name>
</gene>
<evidence type="ECO:0000313" key="2">
    <source>
        <dbReference type="EMBL" id="GAA5506243.1"/>
    </source>
</evidence>
<sequence>MVRNRRCCGEKFRREVVIEPYTVDFCCIALKLVVEVDGEHHFTDAGLASDRARDQYLMQLGYKVLRFPGYEVLRDPKAVRDRIAMTITEIRSS</sequence>
<evidence type="ECO:0000259" key="1">
    <source>
        <dbReference type="Pfam" id="PF04480"/>
    </source>
</evidence>
<dbReference type="PANTHER" id="PTHR38590">
    <property type="entry name" value="BLL0828 PROTEIN"/>
    <property type="match status" value="1"/>
</dbReference>
<dbReference type="CDD" id="cd01038">
    <property type="entry name" value="Endonuclease_DUF559"/>
    <property type="match status" value="1"/>
</dbReference>
<accession>A0ABP9VRY9</accession>
<dbReference type="InterPro" id="IPR007569">
    <property type="entry name" value="DUF559"/>
</dbReference>
<feature type="domain" description="DUF559" evidence="1">
    <location>
        <begin position="2"/>
        <end position="86"/>
    </location>
</feature>
<dbReference type="SUPFAM" id="SSF52980">
    <property type="entry name" value="Restriction endonuclease-like"/>
    <property type="match status" value="1"/>
</dbReference>
<dbReference type="Gene3D" id="3.40.960.10">
    <property type="entry name" value="VSR Endonuclease"/>
    <property type="match status" value="1"/>
</dbReference>
<comment type="caution">
    <text evidence="2">The sequence shown here is derived from an EMBL/GenBank/DDBJ whole genome shotgun (WGS) entry which is preliminary data.</text>
</comment>
<dbReference type="Pfam" id="PF04480">
    <property type="entry name" value="DUF559"/>
    <property type="match status" value="1"/>
</dbReference>
<dbReference type="InterPro" id="IPR011335">
    <property type="entry name" value="Restrct_endonuc-II-like"/>
</dbReference>
<evidence type="ECO:0000313" key="3">
    <source>
        <dbReference type="Proteomes" id="UP001416858"/>
    </source>
</evidence>
<dbReference type="Proteomes" id="UP001416858">
    <property type="component" value="Unassembled WGS sequence"/>
</dbReference>